<protein>
    <submittedName>
        <fullName evidence="1">Uncharacterized protein</fullName>
    </submittedName>
</protein>
<dbReference type="Proteomes" id="UP000821845">
    <property type="component" value="Chromosome 4"/>
</dbReference>
<dbReference type="EMBL" id="CM023484">
    <property type="protein sequence ID" value="KAH6934274.1"/>
    <property type="molecule type" value="Genomic_DNA"/>
</dbReference>
<evidence type="ECO:0000313" key="2">
    <source>
        <dbReference type="Proteomes" id="UP000821845"/>
    </source>
</evidence>
<keyword evidence="2" id="KW-1185">Reference proteome</keyword>
<accession>A0ACB7SK34</accession>
<reference evidence="1" key="1">
    <citation type="submission" date="2020-05" db="EMBL/GenBank/DDBJ databases">
        <title>Large-scale comparative analyses of tick genomes elucidate their genetic diversity and vector capacities.</title>
        <authorList>
            <person name="Jia N."/>
            <person name="Wang J."/>
            <person name="Shi W."/>
            <person name="Du L."/>
            <person name="Sun Y."/>
            <person name="Zhan W."/>
            <person name="Jiang J."/>
            <person name="Wang Q."/>
            <person name="Zhang B."/>
            <person name="Ji P."/>
            <person name="Sakyi L.B."/>
            <person name="Cui X."/>
            <person name="Yuan T."/>
            <person name="Jiang B."/>
            <person name="Yang W."/>
            <person name="Lam T.T.-Y."/>
            <person name="Chang Q."/>
            <person name="Ding S."/>
            <person name="Wang X."/>
            <person name="Zhu J."/>
            <person name="Ruan X."/>
            <person name="Zhao L."/>
            <person name="Wei J."/>
            <person name="Que T."/>
            <person name="Du C."/>
            <person name="Cheng J."/>
            <person name="Dai P."/>
            <person name="Han X."/>
            <person name="Huang E."/>
            <person name="Gao Y."/>
            <person name="Liu J."/>
            <person name="Shao H."/>
            <person name="Ye R."/>
            <person name="Li L."/>
            <person name="Wei W."/>
            <person name="Wang X."/>
            <person name="Wang C."/>
            <person name="Yang T."/>
            <person name="Huo Q."/>
            <person name="Li W."/>
            <person name="Guo W."/>
            <person name="Chen H."/>
            <person name="Zhou L."/>
            <person name="Ni X."/>
            <person name="Tian J."/>
            <person name="Zhou Y."/>
            <person name="Sheng Y."/>
            <person name="Liu T."/>
            <person name="Pan Y."/>
            <person name="Xia L."/>
            <person name="Li J."/>
            <person name="Zhao F."/>
            <person name="Cao W."/>
        </authorList>
    </citation>
    <scope>NUCLEOTIDE SEQUENCE</scope>
    <source>
        <strain evidence="1">Hyas-2018</strain>
    </source>
</reference>
<organism evidence="1 2">
    <name type="scientific">Hyalomma asiaticum</name>
    <name type="common">Tick</name>
    <dbReference type="NCBI Taxonomy" id="266040"/>
    <lineage>
        <taxon>Eukaryota</taxon>
        <taxon>Metazoa</taxon>
        <taxon>Ecdysozoa</taxon>
        <taxon>Arthropoda</taxon>
        <taxon>Chelicerata</taxon>
        <taxon>Arachnida</taxon>
        <taxon>Acari</taxon>
        <taxon>Parasitiformes</taxon>
        <taxon>Ixodida</taxon>
        <taxon>Ixodoidea</taxon>
        <taxon>Ixodidae</taxon>
        <taxon>Hyalomminae</taxon>
        <taxon>Hyalomma</taxon>
    </lineage>
</organism>
<proteinExistence type="predicted"/>
<evidence type="ECO:0000313" key="1">
    <source>
        <dbReference type="EMBL" id="KAH6934274.1"/>
    </source>
</evidence>
<name>A0ACB7SK34_HYAAI</name>
<gene>
    <name evidence="1" type="ORF">HPB50_022854</name>
</gene>
<comment type="caution">
    <text evidence="1">The sequence shown here is derived from an EMBL/GenBank/DDBJ whole genome shotgun (WGS) entry which is preliminary data.</text>
</comment>
<sequence>MDPDPSKLPHSYTGGVRPMNIEGRFANDRARLSGEFTDADRAWRKKWLEDQQLSPNEPRKVPELERALKNPFRRFYRYPMDALFARLEPALGPTMTPALRWFLPKVAFLYIGGLVLAYNYKYNQRNWTRHSGLQVRTSRVAVYPGDPGWPKACDRTKPQDYDNVGFYDRKALRDNV</sequence>